<dbReference type="InterPro" id="IPR010496">
    <property type="entry name" value="AL/BT2_dom"/>
</dbReference>
<dbReference type="RefSeq" id="WP_311484805.1">
    <property type="nucleotide sequence ID" value="NZ_JAVRHP010000052.1"/>
</dbReference>
<gene>
    <name evidence="2" type="ORF">RM529_10790</name>
</gene>
<feature type="domain" description="3-keto-alpha-glucoside-1,2-lyase/3-keto-2-hydroxy-glucal hydratase" evidence="1">
    <location>
        <begin position="60"/>
        <end position="270"/>
    </location>
</feature>
<dbReference type="PROSITE" id="PS51257">
    <property type="entry name" value="PROKAR_LIPOPROTEIN"/>
    <property type="match status" value="1"/>
</dbReference>
<sequence>MRNIYNYTELRRRYSFCLFLGVILFVFGCGEQKAQQDNIQQSGISSSEANELAESEPIADWKFLFDGKTTAGWRGINQENFPSEGWKIEKGMLWSNSTDGKESGNGGDIITIEQFDDFVLDWEWKMITRGGNSGVKYFVKEGLSDNEKYGVGLEYQILDDENHPWMLEGKMQPNDYYTLASLYEIYPAKNKSPEPLGEWNHSRIVVKGNKVEHWLNNRIVVQYERGNEDFRKRVAESKFSKFKNFGEAEQGHILLQDHGGKVAFRNIKIKEFE</sequence>
<organism evidence="2 3">
    <name type="scientific">Autumnicola edwardsiae</name>
    <dbReference type="NCBI Taxonomy" id="3075594"/>
    <lineage>
        <taxon>Bacteria</taxon>
        <taxon>Pseudomonadati</taxon>
        <taxon>Bacteroidota</taxon>
        <taxon>Flavobacteriia</taxon>
        <taxon>Flavobacteriales</taxon>
        <taxon>Flavobacteriaceae</taxon>
        <taxon>Autumnicola</taxon>
    </lineage>
</organism>
<evidence type="ECO:0000313" key="3">
    <source>
        <dbReference type="Proteomes" id="UP001248819"/>
    </source>
</evidence>
<dbReference type="Proteomes" id="UP001248819">
    <property type="component" value="Unassembled WGS sequence"/>
</dbReference>
<dbReference type="Pfam" id="PF06439">
    <property type="entry name" value="3keto-disac_hyd"/>
    <property type="match status" value="1"/>
</dbReference>
<evidence type="ECO:0000313" key="2">
    <source>
        <dbReference type="EMBL" id="MDT0650635.1"/>
    </source>
</evidence>
<protein>
    <submittedName>
        <fullName evidence="2">DUF1080 domain-containing protein</fullName>
    </submittedName>
</protein>
<name>A0ABU3CXL7_9FLAO</name>
<keyword evidence="3" id="KW-1185">Reference proteome</keyword>
<dbReference type="Gene3D" id="2.60.120.560">
    <property type="entry name" value="Exo-inulinase, domain 1"/>
    <property type="match status" value="1"/>
</dbReference>
<proteinExistence type="predicted"/>
<accession>A0ABU3CXL7</accession>
<comment type="caution">
    <text evidence="2">The sequence shown here is derived from an EMBL/GenBank/DDBJ whole genome shotgun (WGS) entry which is preliminary data.</text>
</comment>
<evidence type="ECO:0000259" key="1">
    <source>
        <dbReference type="Pfam" id="PF06439"/>
    </source>
</evidence>
<reference evidence="2 3" key="1">
    <citation type="submission" date="2023-09" db="EMBL/GenBank/DDBJ databases">
        <authorList>
            <person name="Rey-Velasco X."/>
        </authorList>
    </citation>
    <scope>NUCLEOTIDE SEQUENCE [LARGE SCALE GENOMIC DNA]</scope>
    <source>
        <strain evidence="2 3">F297</strain>
    </source>
</reference>
<dbReference type="EMBL" id="JAVRHP010000052">
    <property type="protein sequence ID" value="MDT0650635.1"/>
    <property type="molecule type" value="Genomic_DNA"/>
</dbReference>